<feature type="region of interest" description="Disordered" evidence="1">
    <location>
        <begin position="889"/>
        <end position="916"/>
    </location>
</feature>
<accession>A0AAV7EGW9</accession>
<dbReference type="Pfam" id="PF10536">
    <property type="entry name" value="PMD"/>
    <property type="match status" value="1"/>
</dbReference>
<feature type="region of interest" description="Disordered" evidence="1">
    <location>
        <begin position="633"/>
        <end position="667"/>
    </location>
</feature>
<dbReference type="InterPro" id="IPR019557">
    <property type="entry name" value="AminoTfrase-like_pln_mobile"/>
</dbReference>
<sequence>MILNHARLGRRALFRGICFPSNSIVRHWDSKCERLVLSPDAEFSILLCSCWSSSIGEPSLFASYLLAARLLAVVTLSSVIACRLETVFLLMSSPSDSASLLGLILSNVLATVRGVRQDCLRIGDARGDRRPLLLPLWRPSAFGGCDVHVPLVKATCEFWSRPVVDEDDQISYLPGVGEDSSSPHQTQGTFLLSPMHDNLVGFSTPELFIDRNRFGPWELETIEALSPQHVPFYFEWADVVLRTCSECLAAVDLIHAVRASMFRLVFFYQFHLHAGGRVIDLMHQLGGLPLAGSLFDETFPSIEDFLECHFLQLPESLKYLILAYYRLFEPLEVDGFTGLQMSEWALFWKTSGLTSCDRSPRLNQPLVELGVPDALADEVYLVAFLSLWICRCILPMLGGMLRFTIVKMACYLANGQKYNLAVATLASLYRGLNSSTCGRIPWPFVYTWLAQRFGVHGADPSEGERPLMMIYRNPDRCHAYTKKEARELFWRGGVQCWYPSQALPPGPIVDKPGHYASRIEVEYFRCLRATRLVLRQHDLLIMEPYSLHRFARQFGFCQDLPGVLIGDQRRAASVEALVEIWQARSVFPLGTIEVPPFVSLSSDPGVTSLFRESWLETIVPLFEREWQNFTGESVPKKKTMPKRATMKRKAAGSKATKKTANTSAPEVPTQGVVIRETPPVADVNQPSSISSLTEGASVDKGKRVVEPVALPKKAAPRRKKAETPRVFFDPPLFKKRLRSGLRKPLTPLRNVHPPAVPAPQSREKVLEASPIDGSVAPSVEETAAEQRAMPVHPLPIWSQGAEESPCPPTDALAIVLSPRVDQPTLRAKESLSPVGSGEHRQLGWVGGEAPVASVAGRLKAGEAECPMTISSDNEASSHPSVRAAGVQFPSSASDVGRPATTTPEEGPFMRNRPGNERVTLDVGEGVVVASSFGEVTRMGTAVCTGPVDTVRSVGLSPLFFF</sequence>
<feature type="domain" description="Aminotransferase-like plant mobile" evidence="2">
    <location>
        <begin position="381"/>
        <end position="570"/>
    </location>
</feature>
<proteinExistence type="predicted"/>
<evidence type="ECO:0000259" key="2">
    <source>
        <dbReference type="Pfam" id="PF10536"/>
    </source>
</evidence>
<dbReference type="AlphaFoldDB" id="A0AAV7EGW9"/>
<evidence type="ECO:0000313" key="3">
    <source>
        <dbReference type="EMBL" id="KAG9446986.1"/>
    </source>
</evidence>
<dbReference type="Proteomes" id="UP000825729">
    <property type="component" value="Unassembled WGS sequence"/>
</dbReference>
<name>A0AAV7EGW9_ARIFI</name>
<dbReference type="PANTHER" id="PTHR46033">
    <property type="entry name" value="PROTEIN MAIN-LIKE 2"/>
    <property type="match status" value="1"/>
</dbReference>
<comment type="caution">
    <text evidence="3">The sequence shown here is derived from an EMBL/GenBank/DDBJ whole genome shotgun (WGS) entry which is preliminary data.</text>
</comment>
<feature type="compositionally biased region" description="Polar residues" evidence="1">
    <location>
        <begin position="889"/>
        <end position="903"/>
    </location>
</feature>
<evidence type="ECO:0000313" key="4">
    <source>
        <dbReference type="Proteomes" id="UP000825729"/>
    </source>
</evidence>
<dbReference type="GO" id="GO:0010073">
    <property type="term" value="P:meristem maintenance"/>
    <property type="evidence" value="ECO:0007669"/>
    <property type="project" value="InterPro"/>
</dbReference>
<protein>
    <recommendedName>
        <fullName evidence="2">Aminotransferase-like plant mobile domain-containing protein</fullName>
    </recommendedName>
</protein>
<keyword evidence="4" id="KW-1185">Reference proteome</keyword>
<feature type="compositionally biased region" description="Basic residues" evidence="1">
    <location>
        <begin position="636"/>
        <end position="657"/>
    </location>
</feature>
<dbReference type="InterPro" id="IPR044824">
    <property type="entry name" value="MAIN-like"/>
</dbReference>
<dbReference type="EMBL" id="JAINDJ010000005">
    <property type="protein sequence ID" value="KAG9446986.1"/>
    <property type="molecule type" value="Genomic_DNA"/>
</dbReference>
<reference evidence="3 4" key="1">
    <citation type="submission" date="2021-07" db="EMBL/GenBank/DDBJ databases">
        <title>The Aristolochia fimbriata genome: insights into angiosperm evolution, floral development and chemical biosynthesis.</title>
        <authorList>
            <person name="Jiao Y."/>
        </authorList>
    </citation>
    <scope>NUCLEOTIDE SEQUENCE [LARGE SCALE GENOMIC DNA]</scope>
    <source>
        <strain evidence="3">IBCAS-2021</strain>
        <tissue evidence="3">Leaf</tissue>
    </source>
</reference>
<evidence type="ECO:0000256" key="1">
    <source>
        <dbReference type="SAM" id="MobiDB-lite"/>
    </source>
</evidence>
<dbReference type="PANTHER" id="PTHR46033:SF65">
    <property type="entry name" value="AMINOTRANSFERASE-LIKE PLANT MOBILE DOMAIN-CONTAINING PROTEIN"/>
    <property type="match status" value="1"/>
</dbReference>
<gene>
    <name evidence="3" type="ORF">H6P81_013114</name>
</gene>
<organism evidence="3 4">
    <name type="scientific">Aristolochia fimbriata</name>
    <name type="common">White veined hardy Dutchman's pipe vine</name>
    <dbReference type="NCBI Taxonomy" id="158543"/>
    <lineage>
        <taxon>Eukaryota</taxon>
        <taxon>Viridiplantae</taxon>
        <taxon>Streptophyta</taxon>
        <taxon>Embryophyta</taxon>
        <taxon>Tracheophyta</taxon>
        <taxon>Spermatophyta</taxon>
        <taxon>Magnoliopsida</taxon>
        <taxon>Magnoliidae</taxon>
        <taxon>Piperales</taxon>
        <taxon>Aristolochiaceae</taxon>
        <taxon>Aristolochia</taxon>
    </lineage>
</organism>